<dbReference type="Pfam" id="PF02470">
    <property type="entry name" value="MlaD"/>
    <property type="match status" value="1"/>
</dbReference>
<dbReference type="InterPro" id="IPR024516">
    <property type="entry name" value="Mce_C"/>
</dbReference>
<sequence length="372" mass="38172">MIARIRGSRAAVVVLVVGLVAAAFAWQGTRGGDTKITVYFSSASAVYEGNPVQVLGVPVGTVESVTPEPGRVKVVLNLDSDVTLPADVQAFQVSPSLISGRSIELAPAYESGPRLADGAVIPVERSQVPLDINDLYSSAQELTSALGPDGANKRGSLTRALDVLASNLDGNGDSLAAAISGLADASGTLAGSREDITGTVRGLQTFTSTLAGNDAGVRHLNRQLATVSGFLATDRGELGAALQQLAVTLDDVAGFVRDNRELVRHNVSQLTRVTKVLVRNRQILGSIFDEAPAGLGNLLNAYDAAGGTLDVRMDVNELSLAPGAFLCELLARGAPGDVPPALLSLCSNTVGSLGGSIPTLAELLAAMQGGVQ</sequence>
<protein>
    <submittedName>
        <fullName evidence="3">MCE family protein</fullName>
    </submittedName>
</protein>
<dbReference type="Proteomes" id="UP000325003">
    <property type="component" value="Unassembled WGS sequence"/>
</dbReference>
<proteinExistence type="predicted"/>
<feature type="domain" description="Mammalian cell entry C-terminal" evidence="2">
    <location>
        <begin position="112"/>
        <end position="307"/>
    </location>
</feature>
<evidence type="ECO:0000259" key="1">
    <source>
        <dbReference type="Pfam" id="PF02470"/>
    </source>
</evidence>
<dbReference type="InterPro" id="IPR052336">
    <property type="entry name" value="MlaD_Phospholipid_Transporter"/>
</dbReference>
<dbReference type="InterPro" id="IPR003399">
    <property type="entry name" value="Mce/MlaD"/>
</dbReference>
<reference evidence="3 4" key="2">
    <citation type="submission" date="2019-09" db="EMBL/GenBank/DDBJ databases">
        <authorList>
            <person name="Jin C."/>
        </authorList>
    </citation>
    <scope>NUCLEOTIDE SEQUENCE [LARGE SCALE GENOMIC DNA]</scope>
    <source>
        <strain evidence="3 4">BN130099</strain>
    </source>
</reference>
<name>A0A5B1LK89_9ACTN</name>
<evidence type="ECO:0000313" key="4">
    <source>
        <dbReference type="Proteomes" id="UP000325003"/>
    </source>
</evidence>
<dbReference type="EMBL" id="VUJV01000001">
    <property type="protein sequence ID" value="KAA1420973.1"/>
    <property type="molecule type" value="Genomic_DNA"/>
</dbReference>
<keyword evidence="4" id="KW-1185">Reference proteome</keyword>
<evidence type="ECO:0000313" key="3">
    <source>
        <dbReference type="EMBL" id="KAA1420973.1"/>
    </source>
</evidence>
<gene>
    <name evidence="3" type="ORF">F0U44_01125</name>
</gene>
<dbReference type="Pfam" id="PF11887">
    <property type="entry name" value="Mce4_CUP1"/>
    <property type="match status" value="1"/>
</dbReference>
<dbReference type="NCBIfam" id="TIGR00996">
    <property type="entry name" value="Mtu_fam_mce"/>
    <property type="match status" value="1"/>
</dbReference>
<dbReference type="PANTHER" id="PTHR33371">
    <property type="entry name" value="INTERMEMBRANE PHOSPHOLIPID TRANSPORT SYSTEM BINDING PROTEIN MLAD-RELATED"/>
    <property type="match status" value="1"/>
</dbReference>
<reference evidence="3 4" key="1">
    <citation type="submission" date="2019-09" db="EMBL/GenBank/DDBJ databases">
        <title>Nocardioides panacisoli sp. nov., isolated from the soil of a ginseng field.</title>
        <authorList>
            <person name="Cho C."/>
        </authorList>
    </citation>
    <scope>NUCLEOTIDE SEQUENCE [LARGE SCALE GENOMIC DNA]</scope>
    <source>
        <strain evidence="3 4">BN130099</strain>
    </source>
</reference>
<dbReference type="GO" id="GO:0005576">
    <property type="term" value="C:extracellular region"/>
    <property type="evidence" value="ECO:0007669"/>
    <property type="project" value="TreeGrafter"/>
</dbReference>
<dbReference type="RefSeq" id="WP_149726433.1">
    <property type="nucleotide sequence ID" value="NZ_VUJV01000001.1"/>
</dbReference>
<dbReference type="PANTHER" id="PTHR33371:SF4">
    <property type="entry name" value="INTERMEMBRANE PHOSPHOLIPID TRANSPORT SYSTEM BINDING PROTEIN MLAD"/>
    <property type="match status" value="1"/>
</dbReference>
<feature type="domain" description="Mce/MlaD" evidence="1">
    <location>
        <begin position="35"/>
        <end position="107"/>
    </location>
</feature>
<dbReference type="InterPro" id="IPR005693">
    <property type="entry name" value="Mce"/>
</dbReference>
<dbReference type="AlphaFoldDB" id="A0A5B1LK89"/>
<organism evidence="3 4">
    <name type="scientific">Nocardioides humilatus</name>
    <dbReference type="NCBI Taxonomy" id="2607660"/>
    <lineage>
        <taxon>Bacteria</taxon>
        <taxon>Bacillati</taxon>
        <taxon>Actinomycetota</taxon>
        <taxon>Actinomycetes</taxon>
        <taxon>Propionibacteriales</taxon>
        <taxon>Nocardioidaceae</taxon>
        <taxon>Nocardioides</taxon>
    </lineage>
</organism>
<accession>A0A5B1LK89</accession>
<evidence type="ECO:0000259" key="2">
    <source>
        <dbReference type="Pfam" id="PF11887"/>
    </source>
</evidence>
<comment type="caution">
    <text evidence="3">The sequence shown here is derived from an EMBL/GenBank/DDBJ whole genome shotgun (WGS) entry which is preliminary data.</text>
</comment>